<dbReference type="InterPro" id="IPR050679">
    <property type="entry name" value="Bact_HTH_transcr_reg"/>
</dbReference>
<keyword evidence="3" id="KW-0804">Transcription</keyword>
<dbReference type="Pfam" id="PF07702">
    <property type="entry name" value="UTRA"/>
    <property type="match status" value="1"/>
</dbReference>
<dbReference type="EMBL" id="QETF01000005">
    <property type="protein sequence ID" value="PWG17379.1"/>
    <property type="molecule type" value="Genomic_DNA"/>
</dbReference>
<dbReference type="SMART" id="SM00866">
    <property type="entry name" value="UTRA"/>
    <property type="match status" value="1"/>
</dbReference>
<keyword evidence="2" id="KW-0238">DNA-binding</keyword>
<proteinExistence type="predicted"/>
<dbReference type="RefSeq" id="WP_109387736.1">
    <property type="nucleotide sequence ID" value="NZ_QETF01000005.1"/>
</dbReference>
<name>A0A2V1P4G6_9RHOB</name>
<sequence length="245" mass="26929">MARGRAGGRPSAALPKYVQISEMLIRDIAAGRLPDGTRLPPERDMAAELGIAVGTLRKALDQLAKKGLLERVQGSGNYIRARATVSSVYAMLRLERIGGGGLPTAELLSVDRLAKPVDAPEFGSSGEGWRFRRLRFLDDRPAALEEIWLDAGLAARIEENEVSESLYLFYRERLGLVIMNATDQISIAPVPDWGDSRFSMQAGEMAGYVERIGRDPDGRAVEFSRTWFDPSGVIYISRLGKGYQA</sequence>
<dbReference type="InterPro" id="IPR011663">
    <property type="entry name" value="UTRA"/>
</dbReference>
<dbReference type="PROSITE" id="PS50949">
    <property type="entry name" value="HTH_GNTR"/>
    <property type="match status" value="1"/>
</dbReference>
<dbReference type="Pfam" id="PF00392">
    <property type="entry name" value="GntR"/>
    <property type="match status" value="1"/>
</dbReference>
<reference evidence="6" key="1">
    <citation type="submission" date="2018-05" db="EMBL/GenBank/DDBJ databases">
        <authorList>
            <person name="Du Z."/>
            <person name="Wang X."/>
        </authorList>
    </citation>
    <scope>NUCLEOTIDE SEQUENCE [LARGE SCALE GENOMIC DNA]</scope>
    <source>
        <strain evidence="6">WDS4C29</strain>
    </source>
</reference>
<accession>A0A2V1P4G6</accession>
<dbReference type="PANTHER" id="PTHR44846:SF1">
    <property type="entry name" value="MANNOSYL-D-GLYCERATE TRANSPORT_METABOLISM SYSTEM REPRESSOR MNGR-RELATED"/>
    <property type="match status" value="1"/>
</dbReference>
<evidence type="ECO:0000313" key="6">
    <source>
        <dbReference type="Proteomes" id="UP000245293"/>
    </source>
</evidence>
<gene>
    <name evidence="5" type="ORF">DFK10_06275</name>
</gene>
<evidence type="ECO:0000313" key="5">
    <source>
        <dbReference type="EMBL" id="PWG17379.1"/>
    </source>
</evidence>
<dbReference type="OrthoDB" id="9794015at2"/>
<evidence type="ECO:0000256" key="3">
    <source>
        <dbReference type="ARBA" id="ARBA00023163"/>
    </source>
</evidence>
<feature type="domain" description="HTH gntR-type" evidence="4">
    <location>
        <begin position="14"/>
        <end position="82"/>
    </location>
</feature>
<evidence type="ECO:0000256" key="2">
    <source>
        <dbReference type="ARBA" id="ARBA00023125"/>
    </source>
</evidence>
<dbReference type="Gene3D" id="3.40.1410.10">
    <property type="entry name" value="Chorismate lyase-like"/>
    <property type="match status" value="1"/>
</dbReference>
<comment type="caution">
    <text evidence="5">The sequence shown here is derived from an EMBL/GenBank/DDBJ whole genome shotgun (WGS) entry which is preliminary data.</text>
</comment>
<dbReference type="InterPro" id="IPR036388">
    <property type="entry name" value="WH-like_DNA-bd_sf"/>
</dbReference>
<dbReference type="CDD" id="cd07377">
    <property type="entry name" value="WHTH_GntR"/>
    <property type="match status" value="1"/>
</dbReference>
<dbReference type="PANTHER" id="PTHR44846">
    <property type="entry name" value="MANNOSYL-D-GLYCERATE TRANSPORT/METABOLISM SYSTEM REPRESSOR MNGR-RELATED"/>
    <property type="match status" value="1"/>
</dbReference>
<dbReference type="PRINTS" id="PR00035">
    <property type="entry name" value="HTHGNTR"/>
</dbReference>
<dbReference type="AlphaFoldDB" id="A0A2V1P4G6"/>
<dbReference type="GO" id="GO:0045892">
    <property type="term" value="P:negative regulation of DNA-templated transcription"/>
    <property type="evidence" value="ECO:0007669"/>
    <property type="project" value="TreeGrafter"/>
</dbReference>
<dbReference type="SUPFAM" id="SSF64288">
    <property type="entry name" value="Chorismate lyase-like"/>
    <property type="match status" value="1"/>
</dbReference>
<dbReference type="InterPro" id="IPR028978">
    <property type="entry name" value="Chorismate_lyase_/UTRA_dom_sf"/>
</dbReference>
<keyword evidence="1" id="KW-0805">Transcription regulation</keyword>
<dbReference type="InterPro" id="IPR000524">
    <property type="entry name" value="Tscrpt_reg_HTH_GntR"/>
</dbReference>
<dbReference type="Proteomes" id="UP000245293">
    <property type="component" value="Unassembled WGS sequence"/>
</dbReference>
<organism evidence="5 6">
    <name type="scientific">Salibaculum griseiflavum</name>
    <dbReference type="NCBI Taxonomy" id="1914409"/>
    <lineage>
        <taxon>Bacteria</taxon>
        <taxon>Pseudomonadati</taxon>
        <taxon>Pseudomonadota</taxon>
        <taxon>Alphaproteobacteria</taxon>
        <taxon>Rhodobacterales</taxon>
        <taxon>Roseobacteraceae</taxon>
        <taxon>Salibaculum</taxon>
    </lineage>
</organism>
<dbReference type="InterPro" id="IPR036390">
    <property type="entry name" value="WH_DNA-bd_sf"/>
</dbReference>
<dbReference type="GO" id="GO:0003677">
    <property type="term" value="F:DNA binding"/>
    <property type="evidence" value="ECO:0007669"/>
    <property type="project" value="UniProtKB-KW"/>
</dbReference>
<evidence type="ECO:0000256" key="1">
    <source>
        <dbReference type="ARBA" id="ARBA00023015"/>
    </source>
</evidence>
<dbReference type="GO" id="GO:0003700">
    <property type="term" value="F:DNA-binding transcription factor activity"/>
    <property type="evidence" value="ECO:0007669"/>
    <property type="project" value="InterPro"/>
</dbReference>
<dbReference type="SMART" id="SM00345">
    <property type="entry name" value="HTH_GNTR"/>
    <property type="match status" value="1"/>
</dbReference>
<keyword evidence="6" id="KW-1185">Reference proteome</keyword>
<evidence type="ECO:0000259" key="4">
    <source>
        <dbReference type="PROSITE" id="PS50949"/>
    </source>
</evidence>
<protein>
    <submittedName>
        <fullName evidence="5">GntR family transcriptional regulator</fullName>
    </submittedName>
</protein>
<dbReference type="Gene3D" id="1.10.10.10">
    <property type="entry name" value="Winged helix-like DNA-binding domain superfamily/Winged helix DNA-binding domain"/>
    <property type="match status" value="1"/>
</dbReference>
<dbReference type="SUPFAM" id="SSF46785">
    <property type="entry name" value="Winged helix' DNA-binding domain"/>
    <property type="match status" value="1"/>
</dbReference>